<evidence type="ECO:0000313" key="3">
    <source>
        <dbReference type="Proteomes" id="UP000266841"/>
    </source>
</evidence>
<keyword evidence="3" id="KW-1185">Reference proteome</keyword>
<sequence length="276" mass="30176">MAARYASDTPRLRPQHRLDESLSQQWRTRRSNRLVTAPTSQNRHCVGMFRHIASRLELLGHRLSDIADEAAVGYDAVNATSLSDGVGNDNLSRRDFVPLPVSSAWPYELGLRRARCADRMDGRANAIPQFGFDGQAASAAGKCSSSGMAGHPGHGKEGAFGRDMDFALLPEYFGGSFDRDYAEKLVVEAFDEDTGLKSNKIKGKLSGVQLRPLFVLSGSRPLHGFPDFNGFPKSESTKTKQQTLASGEEGSEKTEGELGERACQAKKREDPDVPDM</sequence>
<evidence type="ECO:0000256" key="1">
    <source>
        <dbReference type="SAM" id="MobiDB-lite"/>
    </source>
</evidence>
<dbReference type="Proteomes" id="UP000266841">
    <property type="component" value="Unassembled WGS sequence"/>
</dbReference>
<feature type="compositionally biased region" description="Basic and acidic residues" evidence="1">
    <location>
        <begin position="250"/>
        <end position="260"/>
    </location>
</feature>
<accession>K0SFH2</accession>
<gene>
    <name evidence="2" type="ORF">THAOC_20076</name>
</gene>
<name>K0SFH2_THAOC</name>
<evidence type="ECO:0000313" key="2">
    <source>
        <dbReference type="EMBL" id="EJK59666.1"/>
    </source>
</evidence>
<dbReference type="EMBL" id="AGNL01022544">
    <property type="protein sequence ID" value="EJK59666.1"/>
    <property type="molecule type" value="Genomic_DNA"/>
</dbReference>
<comment type="caution">
    <text evidence="2">The sequence shown here is derived from an EMBL/GenBank/DDBJ whole genome shotgun (WGS) entry which is preliminary data.</text>
</comment>
<reference evidence="2 3" key="1">
    <citation type="journal article" date="2012" name="Genome Biol.">
        <title>Genome and low-iron response of an oceanic diatom adapted to chronic iron limitation.</title>
        <authorList>
            <person name="Lommer M."/>
            <person name="Specht M."/>
            <person name="Roy A.S."/>
            <person name="Kraemer L."/>
            <person name="Andreson R."/>
            <person name="Gutowska M.A."/>
            <person name="Wolf J."/>
            <person name="Bergner S.V."/>
            <person name="Schilhabel M.B."/>
            <person name="Klostermeier U.C."/>
            <person name="Beiko R.G."/>
            <person name="Rosenstiel P."/>
            <person name="Hippler M."/>
            <person name="Laroche J."/>
        </authorList>
    </citation>
    <scope>NUCLEOTIDE SEQUENCE [LARGE SCALE GENOMIC DNA]</scope>
    <source>
        <strain evidence="2 3">CCMP1005</strain>
    </source>
</reference>
<proteinExistence type="predicted"/>
<organism evidence="2 3">
    <name type="scientific">Thalassiosira oceanica</name>
    <name type="common">Marine diatom</name>
    <dbReference type="NCBI Taxonomy" id="159749"/>
    <lineage>
        <taxon>Eukaryota</taxon>
        <taxon>Sar</taxon>
        <taxon>Stramenopiles</taxon>
        <taxon>Ochrophyta</taxon>
        <taxon>Bacillariophyta</taxon>
        <taxon>Coscinodiscophyceae</taxon>
        <taxon>Thalassiosirophycidae</taxon>
        <taxon>Thalassiosirales</taxon>
        <taxon>Thalassiosiraceae</taxon>
        <taxon>Thalassiosira</taxon>
    </lineage>
</organism>
<feature type="compositionally biased region" description="Basic and acidic residues" evidence="1">
    <location>
        <begin position="266"/>
        <end position="276"/>
    </location>
</feature>
<feature type="region of interest" description="Disordered" evidence="1">
    <location>
        <begin position="225"/>
        <end position="276"/>
    </location>
</feature>
<dbReference type="AlphaFoldDB" id="K0SFH2"/>
<protein>
    <submittedName>
        <fullName evidence="2">Uncharacterized protein</fullName>
    </submittedName>
</protein>
<feature type="region of interest" description="Disordered" evidence="1">
    <location>
        <begin position="1"/>
        <end position="25"/>
    </location>
</feature>